<dbReference type="STRING" id="993073.AS029_01465"/>
<proteinExistence type="predicted"/>
<organism evidence="1 2">
    <name type="scientific">Microbacterium enclense</name>
    <dbReference type="NCBI Taxonomy" id="993073"/>
    <lineage>
        <taxon>Bacteria</taxon>
        <taxon>Bacillati</taxon>
        <taxon>Actinomycetota</taxon>
        <taxon>Actinomycetes</taxon>
        <taxon>Micrococcales</taxon>
        <taxon>Microbacteriaceae</taxon>
        <taxon>Microbacterium</taxon>
    </lineage>
</organism>
<accession>A0A1G6GSA7</accession>
<protein>
    <submittedName>
        <fullName evidence="1">Uncharacterized protein</fullName>
    </submittedName>
</protein>
<dbReference type="OrthoDB" id="5077836at2"/>
<name>A0A1G6GSA7_9MICO</name>
<dbReference type="Proteomes" id="UP000183203">
    <property type="component" value="Unassembled WGS sequence"/>
</dbReference>
<gene>
    <name evidence="1" type="ORF">SAMN05216418_0532</name>
</gene>
<evidence type="ECO:0000313" key="2">
    <source>
        <dbReference type="Proteomes" id="UP000183203"/>
    </source>
</evidence>
<dbReference type="AlphaFoldDB" id="A0A1G6GSA7"/>
<evidence type="ECO:0000313" key="1">
    <source>
        <dbReference type="EMBL" id="SDB84056.1"/>
    </source>
</evidence>
<reference evidence="1 2" key="1">
    <citation type="submission" date="2016-09" db="EMBL/GenBank/DDBJ databases">
        <authorList>
            <person name="Capua I."/>
            <person name="De Benedictis P."/>
            <person name="Joannis T."/>
            <person name="Lombin L.H."/>
            <person name="Cattoli G."/>
        </authorList>
    </citation>
    <scope>NUCLEOTIDE SEQUENCE [LARGE SCALE GENOMIC DNA]</scope>
    <source>
        <strain evidence="1 2">NIO-1002</strain>
    </source>
</reference>
<dbReference type="EMBL" id="FMYG01000001">
    <property type="protein sequence ID" value="SDB84056.1"/>
    <property type="molecule type" value="Genomic_DNA"/>
</dbReference>
<dbReference type="NCBIfam" id="NF046112">
    <property type="entry name" value="MSMEG_6209_Nter"/>
    <property type="match status" value="1"/>
</dbReference>
<dbReference type="RefSeq" id="WP_058230832.1">
    <property type="nucleotide sequence ID" value="NZ_FMYG01000001.1"/>
</dbReference>
<sequence>MDERDIETSSSAHAHDVVLSVDGVPVASFREVVARLRADYPGEDPAHVEGIVLREWEAFSAGRPLVVPAAVEEGAREILDLARD</sequence>